<dbReference type="InterPro" id="IPR005302">
    <property type="entry name" value="MoCF_Sase_C"/>
</dbReference>
<keyword evidence="3" id="KW-1185">Reference proteome</keyword>
<dbReference type="Gene3D" id="2.40.33.20">
    <property type="entry name" value="PK beta-barrel domain-like"/>
    <property type="match status" value="1"/>
</dbReference>
<dbReference type="PROSITE" id="PS51340">
    <property type="entry name" value="MOSC"/>
    <property type="match status" value="1"/>
</dbReference>
<dbReference type="PANTHER" id="PTHR30212:SF2">
    <property type="entry name" value="PROTEIN YIIM"/>
    <property type="match status" value="1"/>
</dbReference>
<proteinExistence type="predicted"/>
<dbReference type="RefSeq" id="WP_378038901.1">
    <property type="nucleotide sequence ID" value="NZ_JBHSIV010000040.1"/>
</dbReference>
<comment type="caution">
    <text evidence="2">The sequence shown here is derived from an EMBL/GenBank/DDBJ whole genome shotgun (WGS) entry which is preliminary data.</text>
</comment>
<dbReference type="SUPFAM" id="SSF50800">
    <property type="entry name" value="PK beta-barrel domain-like"/>
    <property type="match status" value="1"/>
</dbReference>
<evidence type="ECO:0000313" key="2">
    <source>
        <dbReference type="EMBL" id="MFC5065573.1"/>
    </source>
</evidence>
<evidence type="ECO:0000259" key="1">
    <source>
        <dbReference type="PROSITE" id="PS51340"/>
    </source>
</evidence>
<dbReference type="PANTHER" id="PTHR30212">
    <property type="entry name" value="PROTEIN YIIM"/>
    <property type="match status" value="1"/>
</dbReference>
<dbReference type="InterPro" id="IPR011037">
    <property type="entry name" value="Pyrv_Knase-like_insert_dom_sf"/>
</dbReference>
<name>A0ABV9YS32_9PSEU</name>
<reference evidence="3" key="1">
    <citation type="journal article" date="2019" name="Int. J. Syst. Evol. Microbiol.">
        <title>The Global Catalogue of Microorganisms (GCM) 10K type strain sequencing project: providing services to taxonomists for standard genome sequencing and annotation.</title>
        <authorList>
            <consortium name="The Broad Institute Genomics Platform"/>
            <consortium name="The Broad Institute Genome Sequencing Center for Infectious Disease"/>
            <person name="Wu L."/>
            <person name="Ma J."/>
        </authorList>
    </citation>
    <scope>NUCLEOTIDE SEQUENCE [LARGE SCALE GENOMIC DNA]</scope>
    <source>
        <strain evidence="3">CGMCC 4.7093</strain>
    </source>
</reference>
<feature type="domain" description="MOSC" evidence="1">
    <location>
        <begin position="30"/>
        <end position="164"/>
    </location>
</feature>
<protein>
    <submittedName>
        <fullName evidence="2">MOSC domain-containing protein</fullName>
    </submittedName>
</protein>
<dbReference type="Pfam" id="PF03473">
    <property type="entry name" value="MOSC"/>
    <property type="match status" value="1"/>
</dbReference>
<evidence type="ECO:0000313" key="3">
    <source>
        <dbReference type="Proteomes" id="UP001595947"/>
    </source>
</evidence>
<dbReference type="EMBL" id="JBHSIV010000040">
    <property type="protein sequence ID" value="MFC5065573.1"/>
    <property type="molecule type" value="Genomic_DNA"/>
</dbReference>
<gene>
    <name evidence="2" type="ORF">ACFPBZ_25375</name>
</gene>
<organism evidence="2 3">
    <name type="scientific">Actinomycetospora atypica</name>
    <dbReference type="NCBI Taxonomy" id="1290095"/>
    <lineage>
        <taxon>Bacteria</taxon>
        <taxon>Bacillati</taxon>
        <taxon>Actinomycetota</taxon>
        <taxon>Actinomycetes</taxon>
        <taxon>Pseudonocardiales</taxon>
        <taxon>Pseudonocardiaceae</taxon>
        <taxon>Actinomycetospora</taxon>
    </lineage>
</organism>
<dbReference type="Proteomes" id="UP001595947">
    <property type="component" value="Unassembled WGS sequence"/>
</dbReference>
<dbReference type="InterPro" id="IPR052353">
    <property type="entry name" value="Benzoxazolinone_Detox_Enz"/>
</dbReference>
<sequence>MPDVLAVAVGRPVEIDGPRDRRTLTASAKHVVEGPVAVHPENLEGDRQADLENHGGPDKAVYAYADEDVSWWAAELGRAVDRQTFGQNLTTAGVDLRDAVVGERWRIGTAEFEVSQPRIPCFKLGLHSGDPTMPRRFVAAVRPGAYLRVVRTGHVTAGDALEVLERPGHGVTLAEVFTIFHHERHRAATLLGVPQLAPMYHRWARERVGRAERGA</sequence>
<accession>A0ABV9YS32</accession>